<proteinExistence type="predicted"/>
<dbReference type="Gene3D" id="3.30.450.20">
    <property type="entry name" value="PAS domain"/>
    <property type="match status" value="2"/>
</dbReference>
<reference evidence="3" key="1">
    <citation type="submission" date="2017-02" db="EMBL/GenBank/DDBJ databases">
        <authorList>
            <person name="Varghese N."/>
            <person name="Submissions S."/>
        </authorList>
    </citation>
    <scope>NUCLEOTIDE SEQUENCE [LARGE SCALE GENOMIC DNA]</scope>
    <source>
        <strain evidence="3">DSM 24091</strain>
    </source>
</reference>
<dbReference type="SUPFAM" id="SSF55785">
    <property type="entry name" value="PYP-like sensor domain (PAS domain)"/>
    <property type="match status" value="2"/>
</dbReference>
<dbReference type="InterPro" id="IPR035965">
    <property type="entry name" value="PAS-like_dom_sf"/>
</dbReference>
<dbReference type="Pfam" id="PF13426">
    <property type="entry name" value="PAS_9"/>
    <property type="match status" value="2"/>
</dbReference>
<evidence type="ECO:0000313" key="3">
    <source>
        <dbReference type="Proteomes" id="UP000190150"/>
    </source>
</evidence>
<feature type="domain" description="PAS" evidence="1">
    <location>
        <begin position="20"/>
        <end position="131"/>
    </location>
</feature>
<dbReference type="STRING" id="1513896.SAMN05660841_03267"/>
<name>A0A1T5FI02_9SPHI</name>
<dbReference type="OrthoDB" id="6231665at2"/>
<protein>
    <submittedName>
        <fullName evidence="2">PAS domain-containing protein</fullName>
    </submittedName>
</protein>
<dbReference type="AlphaFoldDB" id="A0A1T5FI02"/>
<organism evidence="2 3">
    <name type="scientific">Sphingobacterium nematocida</name>
    <dbReference type="NCBI Taxonomy" id="1513896"/>
    <lineage>
        <taxon>Bacteria</taxon>
        <taxon>Pseudomonadati</taxon>
        <taxon>Bacteroidota</taxon>
        <taxon>Sphingobacteriia</taxon>
        <taxon>Sphingobacteriales</taxon>
        <taxon>Sphingobacteriaceae</taxon>
        <taxon>Sphingobacterium</taxon>
    </lineage>
</organism>
<accession>A0A1T5FI02</accession>
<sequence>MESNFKYIQFFKSIPCPSVILKVNNNGFEIVDANDAYSRLCTLSIADMKGKEFFELFPINPYIYPDIWSDSFESVLKEKKAINLGVRKLVSPLNSHTTFLDIRHYEIHHLPIFDTEGRIEYIVRSLTDVTQQVIQEELYNESQTSAQYGNWWLNSEQNTMEWSTGFKDILEISHDFQPSIESARQFYHCAEEEASFYKSVDEAIENKTMFKTVLSIITANGNQRWLLLIGKPIIVEDICVGMRGVAKDITEKLAYIDQIENQHNNLRDIAFAQSHLVRAPLARILALVQHLKQEYNEGPSETTLLDALNHSAKELDLVIHDIIRKTAPEEMLR</sequence>
<dbReference type="EMBL" id="FUZF01000016">
    <property type="protein sequence ID" value="SKB95716.1"/>
    <property type="molecule type" value="Genomic_DNA"/>
</dbReference>
<evidence type="ECO:0000313" key="2">
    <source>
        <dbReference type="EMBL" id="SKB95716.1"/>
    </source>
</evidence>
<evidence type="ECO:0000259" key="1">
    <source>
        <dbReference type="Pfam" id="PF13426"/>
    </source>
</evidence>
<dbReference type="InterPro" id="IPR000014">
    <property type="entry name" value="PAS"/>
</dbReference>
<dbReference type="Proteomes" id="UP000190150">
    <property type="component" value="Unassembled WGS sequence"/>
</dbReference>
<feature type="domain" description="PAS" evidence="1">
    <location>
        <begin position="185"/>
        <end position="251"/>
    </location>
</feature>
<gene>
    <name evidence="2" type="ORF">SAMN05660841_03267</name>
</gene>
<dbReference type="RefSeq" id="WP_079644648.1">
    <property type="nucleotide sequence ID" value="NZ_FUZF01000016.1"/>
</dbReference>
<keyword evidence="3" id="KW-1185">Reference proteome</keyword>